<dbReference type="RefSeq" id="WP_093404318.1">
    <property type="nucleotide sequence ID" value="NZ_FOVL01000001.1"/>
</dbReference>
<dbReference type="AlphaFoldDB" id="A0A1I4XFZ6"/>
<gene>
    <name evidence="1" type="ORF">SAMN05660413_00018</name>
</gene>
<proteinExistence type="predicted"/>
<evidence type="ECO:0000313" key="2">
    <source>
        <dbReference type="Proteomes" id="UP000199153"/>
    </source>
</evidence>
<sequence>MYWNNDFIYEAASKLEERINKELKFVQFFLEKTGQIIAFRKNWKSYKPLYNNQFDQLKPDIQGFHL</sequence>
<keyword evidence="2" id="KW-1185">Reference proteome</keyword>
<dbReference type="EMBL" id="FOVL01000001">
    <property type="protein sequence ID" value="SFN24841.1"/>
    <property type="molecule type" value="Genomic_DNA"/>
</dbReference>
<evidence type="ECO:0000313" key="1">
    <source>
        <dbReference type="EMBL" id="SFN24841.1"/>
    </source>
</evidence>
<organism evidence="1 2">
    <name type="scientific">Salegentibacter flavus</name>
    <dbReference type="NCBI Taxonomy" id="287099"/>
    <lineage>
        <taxon>Bacteria</taxon>
        <taxon>Pseudomonadati</taxon>
        <taxon>Bacteroidota</taxon>
        <taxon>Flavobacteriia</taxon>
        <taxon>Flavobacteriales</taxon>
        <taxon>Flavobacteriaceae</taxon>
        <taxon>Salegentibacter</taxon>
    </lineage>
</organism>
<protein>
    <submittedName>
        <fullName evidence="1">Uncharacterized protein</fullName>
    </submittedName>
</protein>
<dbReference type="Proteomes" id="UP000199153">
    <property type="component" value="Unassembled WGS sequence"/>
</dbReference>
<accession>A0A1I4XFZ6</accession>
<name>A0A1I4XFZ6_9FLAO</name>
<reference evidence="1 2" key="1">
    <citation type="submission" date="2016-10" db="EMBL/GenBank/DDBJ databases">
        <authorList>
            <person name="de Groot N.N."/>
        </authorList>
    </citation>
    <scope>NUCLEOTIDE SEQUENCE [LARGE SCALE GENOMIC DNA]</scope>
    <source>
        <strain evidence="1 2">DSM 17794</strain>
    </source>
</reference>